<evidence type="ECO:0000256" key="7">
    <source>
        <dbReference type="SAM" id="Phobius"/>
    </source>
</evidence>
<evidence type="ECO:0000256" key="6">
    <source>
        <dbReference type="SAM" id="MobiDB-lite"/>
    </source>
</evidence>
<evidence type="ECO:0000256" key="4">
    <source>
        <dbReference type="ARBA" id="ARBA00022989"/>
    </source>
</evidence>
<keyword evidence="4 7" id="KW-1133">Transmembrane helix</keyword>
<evidence type="ECO:0000259" key="8">
    <source>
        <dbReference type="Pfam" id="PF01490"/>
    </source>
</evidence>
<comment type="subcellular location">
    <subcellularLocation>
        <location evidence="1">Membrane</location>
        <topology evidence="1">Multi-pass membrane protein</topology>
    </subcellularLocation>
</comment>
<feature type="transmembrane region" description="Helical" evidence="7">
    <location>
        <begin position="259"/>
        <end position="286"/>
    </location>
</feature>
<accession>A0A9P8D0H1</accession>
<keyword evidence="3 7" id="KW-0812">Transmembrane</keyword>
<feature type="transmembrane region" description="Helical" evidence="7">
    <location>
        <begin position="306"/>
        <end position="324"/>
    </location>
</feature>
<proteinExistence type="inferred from homology"/>
<dbReference type="EMBL" id="JAIFTL010000205">
    <property type="protein sequence ID" value="KAG9321430.1"/>
    <property type="molecule type" value="Genomic_DNA"/>
</dbReference>
<evidence type="ECO:0000256" key="3">
    <source>
        <dbReference type="ARBA" id="ARBA00022692"/>
    </source>
</evidence>
<feature type="transmembrane region" description="Helical" evidence="7">
    <location>
        <begin position="485"/>
        <end position="505"/>
    </location>
</feature>
<dbReference type="GO" id="GO:0015179">
    <property type="term" value="F:L-amino acid transmembrane transporter activity"/>
    <property type="evidence" value="ECO:0007669"/>
    <property type="project" value="TreeGrafter"/>
</dbReference>
<dbReference type="InterPro" id="IPR013057">
    <property type="entry name" value="AA_transpt_TM"/>
</dbReference>
<evidence type="ECO:0000256" key="1">
    <source>
        <dbReference type="ARBA" id="ARBA00004141"/>
    </source>
</evidence>
<reference evidence="9" key="1">
    <citation type="submission" date="2021-07" db="EMBL/GenBank/DDBJ databases">
        <title>Draft genome of Mortierella alpina, strain LL118, isolated from an aspen leaf litter sample.</title>
        <authorList>
            <person name="Yang S."/>
            <person name="Vinatzer B.A."/>
        </authorList>
    </citation>
    <scope>NUCLEOTIDE SEQUENCE</scope>
    <source>
        <strain evidence="9">LL118</strain>
    </source>
</reference>
<dbReference type="AlphaFoldDB" id="A0A9P8D0H1"/>
<protein>
    <recommendedName>
        <fullName evidence="8">Amino acid transporter transmembrane domain-containing protein</fullName>
    </recommendedName>
</protein>
<comment type="similarity">
    <text evidence="2">Belongs to the amino acid/polyamine transporter 2 family.</text>
</comment>
<evidence type="ECO:0000313" key="10">
    <source>
        <dbReference type="Proteomes" id="UP000717515"/>
    </source>
</evidence>
<dbReference type="PANTHER" id="PTHR22950:SF703">
    <property type="entry name" value="AMINO ACID TRANSPORTER TRANSMEMBRANE DOMAIN-CONTAINING PROTEIN"/>
    <property type="match status" value="1"/>
</dbReference>
<name>A0A9P8D0H1_MORAP</name>
<feature type="transmembrane region" description="Helical" evidence="7">
    <location>
        <begin position="197"/>
        <end position="215"/>
    </location>
</feature>
<feature type="transmembrane region" description="Helical" evidence="7">
    <location>
        <begin position="428"/>
        <end position="448"/>
    </location>
</feature>
<sequence length="518" mass="55912">MTNSSLALDVEDGVINVDGRALPYDAPTTAATPTTMIPSLKETGHSSSSWFSRRASGSTCDSGSTIIDSGSNPTAGKEAKLLDAGSKGDDLAVPQGGQHGMLEDQGLGLRLTHVDGVSTFKTIANLVCVVGGTGTLGMPRAVAQSGWLGTSAILLALFMSAFTGQILIESLYLKTTKRRPSYQDIARDTYGNMGHRFTYGIVAVNLFGCAVLYIILSATLIEAMVRDYTTASEPIHFYVLGCSLFVWTCLIFTKTMKEVALLSVLGSFATFAVVCIAIGVSAEMALQLAARAPVMHKLVDWTKLPLSFATISFAYGGNVVYPHIEQSMRYPRSWAKALWVALSICCVMYFAIAIAGYAAFGDDAKSPILRNLPRGALSVMANSFITLHVLLASPILLTSLAMMLEESILLRLPHFATGSIRFQFLKRAIPRTIIMFLVGLVSSVVPFFGDVMDLLGAMTTCLLVFVMPIMCYYRLGGLANAGWGFRLWAVFILVVGLIAMVFGTYDAVKHLIDDFQRR</sequence>
<evidence type="ECO:0000256" key="5">
    <source>
        <dbReference type="ARBA" id="ARBA00023136"/>
    </source>
</evidence>
<dbReference type="Proteomes" id="UP000717515">
    <property type="component" value="Unassembled WGS sequence"/>
</dbReference>
<evidence type="ECO:0000256" key="2">
    <source>
        <dbReference type="ARBA" id="ARBA00008066"/>
    </source>
</evidence>
<feature type="transmembrane region" description="Helical" evidence="7">
    <location>
        <begin position="147"/>
        <end position="168"/>
    </location>
</feature>
<dbReference type="PANTHER" id="PTHR22950">
    <property type="entry name" value="AMINO ACID TRANSPORTER"/>
    <property type="match status" value="1"/>
</dbReference>
<keyword evidence="5 7" id="KW-0472">Membrane</keyword>
<feature type="transmembrane region" description="Helical" evidence="7">
    <location>
        <begin position="336"/>
        <end position="360"/>
    </location>
</feature>
<feature type="transmembrane region" description="Helical" evidence="7">
    <location>
        <begin position="380"/>
        <end position="404"/>
    </location>
</feature>
<gene>
    <name evidence="9" type="ORF">KVV02_004369</name>
</gene>
<feature type="transmembrane region" description="Helical" evidence="7">
    <location>
        <begin position="454"/>
        <end position="473"/>
    </location>
</feature>
<feature type="compositionally biased region" description="Low complexity" evidence="6">
    <location>
        <begin position="26"/>
        <end position="35"/>
    </location>
</feature>
<dbReference type="Pfam" id="PF01490">
    <property type="entry name" value="Aa_trans"/>
    <property type="match status" value="1"/>
</dbReference>
<evidence type="ECO:0000313" key="9">
    <source>
        <dbReference type="EMBL" id="KAG9321430.1"/>
    </source>
</evidence>
<organism evidence="9 10">
    <name type="scientific">Mortierella alpina</name>
    <name type="common">Oleaginous fungus</name>
    <name type="synonym">Mortierella renispora</name>
    <dbReference type="NCBI Taxonomy" id="64518"/>
    <lineage>
        <taxon>Eukaryota</taxon>
        <taxon>Fungi</taxon>
        <taxon>Fungi incertae sedis</taxon>
        <taxon>Mucoromycota</taxon>
        <taxon>Mortierellomycotina</taxon>
        <taxon>Mortierellomycetes</taxon>
        <taxon>Mortierellales</taxon>
        <taxon>Mortierellaceae</taxon>
        <taxon>Mortierella</taxon>
    </lineage>
</organism>
<dbReference type="GO" id="GO:0005774">
    <property type="term" value="C:vacuolar membrane"/>
    <property type="evidence" value="ECO:0007669"/>
    <property type="project" value="TreeGrafter"/>
</dbReference>
<feature type="domain" description="Amino acid transporter transmembrane" evidence="8">
    <location>
        <begin position="117"/>
        <end position="507"/>
    </location>
</feature>
<feature type="transmembrane region" description="Helical" evidence="7">
    <location>
        <begin position="235"/>
        <end position="252"/>
    </location>
</feature>
<feature type="region of interest" description="Disordered" evidence="6">
    <location>
        <begin position="26"/>
        <end position="56"/>
    </location>
</feature>
<feature type="compositionally biased region" description="Low complexity" evidence="6">
    <location>
        <begin position="46"/>
        <end position="56"/>
    </location>
</feature>
<comment type="caution">
    <text evidence="9">The sequence shown here is derived from an EMBL/GenBank/DDBJ whole genome shotgun (WGS) entry which is preliminary data.</text>
</comment>